<reference evidence="2 3" key="1">
    <citation type="journal article" date="2006" name="Nature">
        <title>Insights from the genome of the biotrophic fungal plant pathogen Ustilago maydis.</title>
        <authorList>
            <person name="Kamper J."/>
            <person name="Kahmann R."/>
            <person name="Bolker M."/>
            <person name="Ma L.J."/>
            <person name="Brefort T."/>
            <person name="Saville B.J."/>
            <person name="Banuett F."/>
            <person name="Kronstad J.W."/>
            <person name="Gold S.E."/>
            <person name="Muller O."/>
            <person name="Perlin M.H."/>
            <person name="Wosten H.A."/>
            <person name="de Vries R."/>
            <person name="Ruiz-Herrera J."/>
            <person name="Reynaga-Pena C.G."/>
            <person name="Snetselaar K."/>
            <person name="McCann M."/>
            <person name="Perez-Martin J."/>
            <person name="Feldbrugge M."/>
            <person name="Basse C.W."/>
            <person name="Steinberg G."/>
            <person name="Ibeas J.I."/>
            <person name="Holloman W."/>
            <person name="Guzman P."/>
            <person name="Farman M."/>
            <person name="Stajich J.E."/>
            <person name="Sentandreu R."/>
            <person name="Gonzalez-Prieto J.M."/>
            <person name="Kennell J.C."/>
            <person name="Molina L."/>
            <person name="Schirawski J."/>
            <person name="Mendoza-Mendoza A."/>
            <person name="Greilinger D."/>
            <person name="Munch K."/>
            <person name="Rossel N."/>
            <person name="Scherer M."/>
            <person name="Vranes M."/>
            <person name="Ladendorf O."/>
            <person name="Vincon V."/>
            <person name="Fuchs U."/>
            <person name="Sandrock B."/>
            <person name="Meng S."/>
            <person name="Ho E.C."/>
            <person name="Cahill M.J."/>
            <person name="Boyce K.J."/>
            <person name="Klose J."/>
            <person name="Klosterman S.J."/>
            <person name="Deelstra H.J."/>
            <person name="Ortiz-Castellanos L."/>
            <person name="Li W."/>
            <person name="Sanchez-Alonso P."/>
            <person name="Schreier P.H."/>
            <person name="Hauser-Hahn I."/>
            <person name="Vaupel M."/>
            <person name="Koopmann E."/>
            <person name="Friedrich G."/>
            <person name="Voss H."/>
            <person name="Schluter T."/>
            <person name="Margolis J."/>
            <person name="Platt D."/>
            <person name="Swimmer C."/>
            <person name="Gnirke A."/>
            <person name="Chen F."/>
            <person name="Vysotskaia V."/>
            <person name="Mannhaupt G."/>
            <person name="Guldener U."/>
            <person name="Munsterkotter M."/>
            <person name="Haase D."/>
            <person name="Oesterheld M."/>
            <person name="Mewes H.W."/>
            <person name="Mauceli E.W."/>
            <person name="DeCaprio D."/>
            <person name="Wade C.M."/>
            <person name="Butler J."/>
            <person name="Young S."/>
            <person name="Jaffe D.B."/>
            <person name="Calvo S."/>
            <person name="Nusbaum C."/>
            <person name="Galagan J."/>
            <person name="Birren B.W."/>
        </authorList>
    </citation>
    <scope>NUCLEOTIDE SEQUENCE [LARGE SCALE GENOMIC DNA]</scope>
    <source>
        <strain evidence="3">DSM 14603 / FGSC 9021 / UM521</strain>
    </source>
</reference>
<dbReference type="AlphaFoldDB" id="A0A0D1DWX7"/>
<sequence length="418" mass="43926">MKTYMWSSISAMTALAMALSVSSSPAYLAERDDSASNVTTIAVSSNVDKYTLPDGSIDLASLIEDSAVTPIEVPVTATAPTFLSIPTAALIASAAADVDIAYTTTVPADPVPTSAVSKRAVPAGTKGQGGVVAAWDADVCVGTTPGAGPVLTPDTPENFSNNNWLNQAFGQSAAAASPSGYFKAFGPGYQAIRATSATASLGIIGTYSSYNPAACAQECDKRSNCRAIAFWMSHDTDINYYSSQASANDWWHRCNNPPTSRTNYVCGLYSARPTKTMATDAGQFKGPIFKTAHAALNVYYKSDTVVPVSGYTTQVNQDGIIDNANTHQYLIDIISPNNNPQASGYVPDLCAANCNGRDDCAGFDSTAMYKDGSFVGTLCNLYSRTFDISSQPAKGGQYTSSGYVSTQPAIFYTKETPA</sequence>
<feature type="signal peptide" evidence="1">
    <location>
        <begin position="1"/>
        <end position="18"/>
    </location>
</feature>
<feature type="chain" id="PRO_5002240529" description="Apple domain-containing protein" evidence="1">
    <location>
        <begin position="19"/>
        <end position="418"/>
    </location>
</feature>
<gene>
    <name evidence="2" type="ORF">UMAG_04893</name>
</gene>
<keyword evidence="1" id="KW-0732">Signal</keyword>
<dbReference type="EMBL" id="CM003154">
    <property type="protein sequence ID" value="KIS67020.1"/>
    <property type="molecule type" value="Genomic_DNA"/>
</dbReference>
<dbReference type="Proteomes" id="UP000000561">
    <property type="component" value="Chromosome 15"/>
</dbReference>
<dbReference type="PANTHER" id="PTHR36578:SF1">
    <property type="entry name" value="APPLE DOMAIN-CONTAINING PROTEIN"/>
    <property type="match status" value="1"/>
</dbReference>
<dbReference type="VEuPathDB" id="FungiDB:UMAG_04893"/>
<proteinExistence type="predicted"/>
<dbReference type="RefSeq" id="XP_011391219.1">
    <property type="nucleotide sequence ID" value="XM_011392917.1"/>
</dbReference>
<evidence type="ECO:0000313" key="2">
    <source>
        <dbReference type="EMBL" id="KIS67020.1"/>
    </source>
</evidence>
<evidence type="ECO:0000313" key="3">
    <source>
        <dbReference type="Proteomes" id="UP000000561"/>
    </source>
</evidence>
<dbReference type="GeneID" id="23564930"/>
<organism evidence="2 3">
    <name type="scientific">Mycosarcoma maydis</name>
    <name type="common">Corn smut fungus</name>
    <name type="synonym">Ustilago maydis</name>
    <dbReference type="NCBI Taxonomy" id="5270"/>
    <lineage>
        <taxon>Eukaryota</taxon>
        <taxon>Fungi</taxon>
        <taxon>Dikarya</taxon>
        <taxon>Basidiomycota</taxon>
        <taxon>Ustilaginomycotina</taxon>
        <taxon>Ustilaginomycetes</taxon>
        <taxon>Ustilaginales</taxon>
        <taxon>Ustilaginaceae</taxon>
        <taxon>Mycosarcoma</taxon>
    </lineage>
</organism>
<name>A0A0D1DWX7_MYCMD</name>
<evidence type="ECO:0000256" key="1">
    <source>
        <dbReference type="SAM" id="SignalP"/>
    </source>
</evidence>
<dbReference type="OrthoDB" id="271448at2759"/>
<dbReference type="KEGG" id="uma:UMAG_04893"/>
<keyword evidence="3" id="KW-1185">Reference proteome</keyword>
<protein>
    <recommendedName>
        <fullName evidence="4">Apple domain-containing protein</fullName>
    </recommendedName>
</protein>
<dbReference type="InParanoid" id="A0A0D1DWX7"/>
<dbReference type="PANTHER" id="PTHR36578">
    <property type="entry name" value="CHROMOSOME 15, WHOLE GENOME SHOTGUN SEQUENCE"/>
    <property type="match status" value="1"/>
</dbReference>
<accession>A0A0D1DWX7</accession>
<evidence type="ECO:0008006" key="4">
    <source>
        <dbReference type="Google" id="ProtNLM"/>
    </source>
</evidence>